<gene>
    <name evidence="1" type="ORF">K8F61_06710</name>
</gene>
<sequence>MSELTITVRGEHEVRIAPEQATVHLSVTIEGPHREDVVERALALAAPVRDGIAAREESGAIAEWSSTRMGVRAERPWNSEGKRLAPVYHATVEFTATFSDLSEMSVWVTEVSVGEGVTIGATVWKLTPQTRRRVEQEVAAEAVGVAVSRATAYATALGYERVEPIEVADTGMISSRPTPVVQERGALRAAAAFAAPAGDAGMQFQAEDIVVAATVEARFLAR</sequence>
<evidence type="ECO:0000313" key="1">
    <source>
        <dbReference type="EMBL" id="UGS27851.1"/>
    </source>
</evidence>
<keyword evidence="2" id="KW-1185">Reference proteome</keyword>
<evidence type="ECO:0000313" key="2">
    <source>
        <dbReference type="Proteomes" id="UP001199642"/>
    </source>
</evidence>
<proteinExistence type="predicted"/>
<accession>A0ABY3RYI4</accession>
<protein>
    <submittedName>
        <fullName evidence="1">SIMPL domain-containing protein</fullName>
    </submittedName>
</protein>
<dbReference type="InterPro" id="IPR052022">
    <property type="entry name" value="26kDa_periplasmic_antigen"/>
</dbReference>
<dbReference type="PANTHER" id="PTHR34387:SF2">
    <property type="entry name" value="SLR1258 PROTEIN"/>
    <property type="match status" value="1"/>
</dbReference>
<dbReference type="EMBL" id="CP082781">
    <property type="protein sequence ID" value="UGS27851.1"/>
    <property type="molecule type" value="Genomic_DNA"/>
</dbReference>
<dbReference type="RefSeq" id="WP_219085576.1">
    <property type="nucleotide sequence ID" value="NZ_CP082781.1"/>
</dbReference>
<dbReference type="InterPro" id="IPR007497">
    <property type="entry name" value="SIMPL/DUF541"/>
</dbReference>
<name>A0ABY3RYI4_9MICO</name>
<reference evidence="1 2" key="1">
    <citation type="submission" date="2023-01" db="EMBL/GenBank/DDBJ databases">
        <title>Characterization of estradiol degrading bacteria Microbacterium sp. MZT7 and reveal degrading genes through genome analysis.</title>
        <authorList>
            <person name="Hao P."/>
            <person name="Gao Y."/>
        </authorList>
    </citation>
    <scope>NUCLEOTIDE SEQUENCE [LARGE SCALE GENOMIC DNA]</scope>
    <source>
        <strain evidence="1 2">MZT7</strain>
    </source>
</reference>
<dbReference type="Pfam" id="PF04402">
    <property type="entry name" value="SIMPL"/>
    <property type="match status" value="1"/>
</dbReference>
<dbReference type="PANTHER" id="PTHR34387">
    <property type="entry name" value="SLR1258 PROTEIN"/>
    <property type="match status" value="1"/>
</dbReference>
<dbReference type="Proteomes" id="UP001199642">
    <property type="component" value="Chromosome"/>
</dbReference>
<organism evidence="1 2">
    <name type="scientific">Microbacterium resistens</name>
    <dbReference type="NCBI Taxonomy" id="156977"/>
    <lineage>
        <taxon>Bacteria</taxon>
        <taxon>Bacillati</taxon>
        <taxon>Actinomycetota</taxon>
        <taxon>Actinomycetes</taxon>
        <taxon>Micrococcales</taxon>
        <taxon>Microbacteriaceae</taxon>
        <taxon>Microbacterium</taxon>
    </lineage>
</organism>